<dbReference type="InterPro" id="IPR036869">
    <property type="entry name" value="J_dom_sf"/>
</dbReference>
<dbReference type="GO" id="GO:0016020">
    <property type="term" value="C:membrane"/>
    <property type="evidence" value="ECO:0007669"/>
    <property type="project" value="UniProtKB-SubCell"/>
</dbReference>
<name>A0A3A8ACT1_9HYPH</name>
<dbReference type="PANTHER" id="PTHR12763:SF28">
    <property type="entry name" value="GEO10507P1-RELATED"/>
    <property type="match status" value="1"/>
</dbReference>
<evidence type="ECO:0000256" key="3">
    <source>
        <dbReference type="ARBA" id="ARBA00022989"/>
    </source>
</evidence>
<keyword evidence="3 7" id="KW-1133">Transmembrane helix</keyword>
<evidence type="ECO:0000256" key="6">
    <source>
        <dbReference type="SAM" id="MobiDB-lite"/>
    </source>
</evidence>
<evidence type="ECO:0000313" key="10">
    <source>
        <dbReference type="Proteomes" id="UP000246132"/>
    </source>
</evidence>
<dbReference type="FunFam" id="1.10.287.110:FF:000001">
    <property type="entry name" value="Import inner membrane translocase subunit tim14"/>
    <property type="match status" value="1"/>
</dbReference>
<dbReference type="Gene3D" id="1.10.287.110">
    <property type="entry name" value="DnaJ domain"/>
    <property type="match status" value="1"/>
</dbReference>
<evidence type="ECO:0000313" key="9">
    <source>
        <dbReference type="EMBL" id="RKF08112.1"/>
    </source>
</evidence>
<evidence type="ECO:0000256" key="1">
    <source>
        <dbReference type="ARBA" id="ARBA00004167"/>
    </source>
</evidence>
<keyword evidence="4 7" id="KW-0472">Membrane</keyword>
<dbReference type="CDD" id="cd06257">
    <property type="entry name" value="DnaJ"/>
    <property type="match status" value="1"/>
</dbReference>
<keyword evidence="10" id="KW-1185">Reference proteome</keyword>
<feature type="domain" description="J" evidence="8">
    <location>
        <begin position="178"/>
        <end position="234"/>
    </location>
</feature>
<dbReference type="Pfam" id="PF00226">
    <property type="entry name" value="DnaJ"/>
    <property type="match status" value="1"/>
</dbReference>
<sequence>MNALLVLIGTLGFAGLAVWYFVVTPPEKVARTLRYVVPALVALLGVIMTLTGRIGLGAPLLFFAYALFARARRTASVRATPGQRSTVRSAMLEMMLDHDTGEMDGMVLGGTFEGRQLNQMSEAELLELAREVRDDAESAQLLEAYLDRRMPGWRDDAEPDDTARQRSTAEAGAMTEQEAYQILGLEPGADLAAIRKAHRSLMQRVHPDLGGSSFLAQRINEAKDFLLRLHGERS</sequence>
<dbReference type="PANTHER" id="PTHR12763">
    <property type="match status" value="1"/>
</dbReference>
<reference evidence="9 10" key="1">
    <citation type="journal article" date="2018" name="Int. J. Syst. Bacteriol.">
        <title>Oceaniradius stylonemae gen. nov., sp. nov., isolated from a red alga, Stylonema cornu-cervi.</title>
        <authorList>
            <person name="Jeong S."/>
        </authorList>
    </citation>
    <scope>NUCLEOTIDE SEQUENCE [LARGE SCALE GENOMIC DNA]</scope>
    <source>
        <strain evidence="9 10">StC1</strain>
    </source>
</reference>
<dbReference type="EMBL" id="QFWV02000002">
    <property type="protein sequence ID" value="RKF08112.1"/>
    <property type="molecule type" value="Genomic_DNA"/>
</dbReference>
<evidence type="ECO:0000256" key="2">
    <source>
        <dbReference type="ARBA" id="ARBA00022692"/>
    </source>
</evidence>
<dbReference type="SMART" id="SM00271">
    <property type="entry name" value="DnaJ"/>
    <property type="match status" value="1"/>
</dbReference>
<dbReference type="OrthoDB" id="9811070at2"/>
<comment type="similarity">
    <text evidence="5">Belongs to the TIM14 family.</text>
</comment>
<evidence type="ECO:0000256" key="5">
    <source>
        <dbReference type="ARBA" id="ARBA00038105"/>
    </source>
</evidence>
<comment type="caution">
    <text evidence="9">The sequence shown here is derived from an EMBL/GenBank/DDBJ whole genome shotgun (WGS) entry which is preliminary data.</text>
</comment>
<feature type="region of interest" description="Disordered" evidence="6">
    <location>
        <begin position="152"/>
        <end position="173"/>
    </location>
</feature>
<dbReference type="RefSeq" id="WP_109767918.1">
    <property type="nucleotide sequence ID" value="NZ_CP159474.1"/>
</dbReference>
<evidence type="ECO:0000256" key="7">
    <source>
        <dbReference type="SAM" id="Phobius"/>
    </source>
</evidence>
<organism evidence="9 10">
    <name type="scientific">Oceaniradius stylonematis</name>
    <dbReference type="NCBI Taxonomy" id="2184161"/>
    <lineage>
        <taxon>Bacteria</taxon>
        <taxon>Pseudomonadati</taxon>
        <taxon>Pseudomonadota</taxon>
        <taxon>Alphaproteobacteria</taxon>
        <taxon>Hyphomicrobiales</taxon>
        <taxon>Ahrensiaceae</taxon>
        <taxon>Oceaniradius</taxon>
    </lineage>
</organism>
<dbReference type="PROSITE" id="PS50076">
    <property type="entry name" value="DNAJ_2"/>
    <property type="match status" value="1"/>
</dbReference>
<comment type="subcellular location">
    <subcellularLocation>
        <location evidence="1">Membrane</location>
        <topology evidence="1">Single-pass membrane protein</topology>
    </subcellularLocation>
</comment>
<gene>
    <name evidence="9" type="ORF">DEM25_001975</name>
</gene>
<proteinExistence type="inferred from homology"/>
<evidence type="ECO:0000256" key="4">
    <source>
        <dbReference type="ARBA" id="ARBA00023136"/>
    </source>
</evidence>
<dbReference type="InterPro" id="IPR001623">
    <property type="entry name" value="DnaJ_domain"/>
</dbReference>
<dbReference type="Proteomes" id="UP000246132">
    <property type="component" value="Unassembled WGS sequence"/>
</dbReference>
<protein>
    <submittedName>
        <fullName evidence="9">Molecular chaperone DnaJ</fullName>
    </submittedName>
</protein>
<feature type="transmembrane region" description="Helical" evidence="7">
    <location>
        <begin position="41"/>
        <end position="68"/>
    </location>
</feature>
<keyword evidence="2 7" id="KW-0812">Transmembrane</keyword>
<accession>A0A3A8ACT1</accession>
<evidence type="ECO:0000259" key="8">
    <source>
        <dbReference type="PROSITE" id="PS50076"/>
    </source>
</evidence>
<feature type="compositionally biased region" description="Basic and acidic residues" evidence="6">
    <location>
        <begin position="152"/>
        <end position="164"/>
    </location>
</feature>
<dbReference type="AlphaFoldDB" id="A0A3A8ACT1"/>
<dbReference type="SUPFAM" id="SSF46565">
    <property type="entry name" value="Chaperone J-domain"/>
    <property type="match status" value="1"/>
</dbReference>